<dbReference type="KEGG" id="nbg:DV706_14170"/>
<sequence>MNEKEAIQRTVQVLSENLPSDVTVRTEGGGEFQNFPCVIVSWTTRRLDRLQGNNPYAGVTRDENGNAVSEVLHAYFEMRLDLWIKTYDDEQIRMADEPHWGEEGRDELVNMVHEVFLPYEYRPEQFHEDTFEWQVGDGLSRSKPTEEPNWFETDQTVTFRYVKEVTNDDVDTLESIERNVNAE</sequence>
<evidence type="ECO:0000313" key="2">
    <source>
        <dbReference type="Proteomes" id="UP000296822"/>
    </source>
</evidence>
<accession>A0A4D6HMY1</accession>
<organism evidence="1 2">
    <name type="scientific">Natronorubrum bangense</name>
    <dbReference type="NCBI Taxonomy" id="61858"/>
    <lineage>
        <taxon>Archaea</taxon>
        <taxon>Methanobacteriati</taxon>
        <taxon>Methanobacteriota</taxon>
        <taxon>Stenosarchaea group</taxon>
        <taxon>Halobacteria</taxon>
        <taxon>Halobacteriales</taxon>
        <taxon>Natrialbaceae</taxon>
        <taxon>Natronorubrum</taxon>
    </lineage>
</organism>
<reference evidence="1 2" key="1">
    <citation type="journal article" date="2019" name="Nat. Commun.">
        <title>A new type of DNA phosphorothioation-based antiviral system in archaea.</title>
        <authorList>
            <person name="Xiong L."/>
            <person name="Liu S."/>
            <person name="Chen S."/>
            <person name="Xiao Y."/>
            <person name="Zhu B."/>
            <person name="Gao Y."/>
            <person name="Zhang Y."/>
            <person name="Chen B."/>
            <person name="Luo J."/>
            <person name="Deng Z."/>
            <person name="Chen X."/>
            <person name="Wang L."/>
            <person name="Chen S."/>
        </authorList>
    </citation>
    <scope>NUCLEOTIDE SEQUENCE [LARGE SCALE GENOMIC DNA]</scope>
    <source>
        <strain evidence="1 2">JCM 10635</strain>
    </source>
</reference>
<dbReference type="EMBL" id="CP031305">
    <property type="protein sequence ID" value="QCC55514.1"/>
    <property type="molecule type" value="Genomic_DNA"/>
</dbReference>
<proteinExistence type="predicted"/>
<name>A0A4D6HMY1_9EURY</name>
<gene>
    <name evidence="1" type="ORF">DV706_14170</name>
</gene>
<evidence type="ECO:0000313" key="1">
    <source>
        <dbReference type="EMBL" id="QCC55514.1"/>
    </source>
</evidence>
<dbReference type="Proteomes" id="UP000296822">
    <property type="component" value="Chromosome"/>
</dbReference>
<dbReference type="AlphaFoldDB" id="A0A4D6HMY1"/>
<protein>
    <submittedName>
        <fullName evidence="1">Uncharacterized protein</fullName>
    </submittedName>
</protein>